<accession>A0A6G1JR39</accession>
<evidence type="ECO:0000313" key="2">
    <source>
        <dbReference type="EMBL" id="KAF2703084.1"/>
    </source>
</evidence>
<keyword evidence="3" id="KW-1185">Reference proteome</keyword>
<feature type="compositionally biased region" description="Low complexity" evidence="1">
    <location>
        <begin position="464"/>
        <end position="475"/>
    </location>
</feature>
<reference evidence="2" key="1">
    <citation type="journal article" date="2020" name="Stud. Mycol.">
        <title>101 Dothideomycetes genomes: a test case for predicting lifestyles and emergence of pathogens.</title>
        <authorList>
            <person name="Haridas S."/>
            <person name="Albert R."/>
            <person name="Binder M."/>
            <person name="Bloem J."/>
            <person name="Labutti K."/>
            <person name="Salamov A."/>
            <person name="Andreopoulos B."/>
            <person name="Baker S."/>
            <person name="Barry K."/>
            <person name="Bills G."/>
            <person name="Bluhm B."/>
            <person name="Cannon C."/>
            <person name="Castanera R."/>
            <person name="Culley D."/>
            <person name="Daum C."/>
            <person name="Ezra D."/>
            <person name="Gonzalez J."/>
            <person name="Henrissat B."/>
            <person name="Kuo A."/>
            <person name="Liang C."/>
            <person name="Lipzen A."/>
            <person name="Lutzoni F."/>
            <person name="Magnuson J."/>
            <person name="Mondo S."/>
            <person name="Nolan M."/>
            <person name="Ohm R."/>
            <person name="Pangilinan J."/>
            <person name="Park H.-J."/>
            <person name="Ramirez L."/>
            <person name="Alfaro M."/>
            <person name="Sun H."/>
            <person name="Tritt A."/>
            <person name="Yoshinaga Y."/>
            <person name="Zwiers L.-H."/>
            <person name="Turgeon B."/>
            <person name="Goodwin S."/>
            <person name="Spatafora J."/>
            <person name="Crous P."/>
            <person name="Grigoriev I."/>
        </authorList>
    </citation>
    <scope>NUCLEOTIDE SEQUENCE</scope>
    <source>
        <strain evidence="2">CBS 279.74</strain>
    </source>
</reference>
<dbReference type="OrthoDB" id="3798150at2759"/>
<feature type="region of interest" description="Disordered" evidence="1">
    <location>
        <begin position="454"/>
        <end position="483"/>
    </location>
</feature>
<evidence type="ECO:0000256" key="1">
    <source>
        <dbReference type="SAM" id="MobiDB-lite"/>
    </source>
</evidence>
<feature type="region of interest" description="Disordered" evidence="1">
    <location>
        <begin position="532"/>
        <end position="640"/>
    </location>
</feature>
<dbReference type="EMBL" id="MU005790">
    <property type="protein sequence ID" value="KAF2703084.1"/>
    <property type="molecule type" value="Genomic_DNA"/>
</dbReference>
<dbReference type="AlphaFoldDB" id="A0A6G1JR39"/>
<proteinExistence type="predicted"/>
<feature type="region of interest" description="Disordered" evidence="1">
    <location>
        <begin position="339"/>
        <end position="361"/>
    </location>
</feature>
<feature type="compositionally biased region" description="Basic and acidic residues" evidence="1">
    <location>
        <begin position="19"/>
        <end position="31"/>
    </location>
</feature>
<protein>
    <submittedName>
        <fullName evidence="2">Uncharacterized protein</fullName>
    </submittedName>
</protein>
<feature type="region of interest" description="Disordered" evidence="1">
    <location>
        <begin position="1"/>
        <end position="31"/>
    </location>
</feature>
<sequence>MLPTAGLYLPETLHRRHAPEKPETRGTDRKYFDRKPRIFDRKSFDRRPATLARKSMDDAHTNSITSFSSLPTVFNFIDFAISQEDVSSDNKVFVNLIHRVRHDVNEALRLRACPAVVNYCESVPDKETWIDAILLDVKRALNDIGVYMENVRVSVDGGGVAVLKRKFEWVLGHHQKLATRQISLSTCHQSLMAAISLMQQVELSNDQGSYELERTTPDWLEEPDRPWMQGEGGSIMRSPYSRQKWRLSHRNMSLPSIMVSEPEGLEPAVQSVNDIPVELPGSTPHDLADPDNWDLYAPPLKPMRSYEQIRPQTSMDQLQPSLSLDETQTRKSLDLMRPRALSEQIRPRSSREQIRPRPSFEEYKARPSFDQISPLPILNESRVDLIDRTDSNASINKAATIPLAAKRYRAKPVNVRNKGPIKNRSATLDTQLPYIPAHSSLIMELSRWVLPSAKGSDESTDMDTPSTSVASSPVAPSSPPSIPESRYAVLPSVRSMVTASAFPTPMSTANILPLQIVSSPLEYSADSFTAHQSTGSLRTDSNSPAREVIPVCQSPTSSNMQKSPPTSIRSIRPFNRKRIRSATSSSIERQTRSESVNDTSLPPEIAALHKHAEEPTEVRSEGSDPVGSTTSERPPPAKPPVATVLEWALGVKAPTIQPLSPLSPLEYRVTNSISRSPTANHAKEPASLADTRPVISVENKLEARPPVAKTPEPTSPGASSPVPTIPFATGPAASLSSAIVPVADVPKPLIGQSKRRAAHARRMQLAYGTAGE</sequence>
<feature type="compositionally biased region" description="Basic and acidic residues" evidence="1">
    <location>
        <begin position="610"/>
        <end position="622"/>
    </location>
</feature>
<organism evidence="2 3">
    <name type="scientific">Pleomassaria siparia CBS 279.74</name>
    <dbReference type="NCBI Taxonomy" id="1314801"/>
    <lineage>
        <taxon>Eukaryota</taxon>
        <taxon>Fungi</taxon>
        <taxon>Dikarya</taxon>
        <taxon>Ascomycota</taxon>
        <taxon>Pezizomycotina</taxon>
        <taxon>Dothideomycetes</taxon>
        <taxon>Pleosporomycetidae</taxon>
        <taxon>Pleosporales</taxon>
        <taxon>Pleomassariaceae</taxon>
        <taxon>Pleomassaria</taxon>
    </lineage>
</organism>
<evidence type="ECO:0000313" key="3">
    <source>
        <dbReference type="Proteomes" id="UP000799428"/>
    </source>
</evidence>
<feature type="compositionally biased region" description="Polar residues" evidence="1">
    <location>
        <begin position="553"/>
        <end position="569"/>
    </location>
</feature>
<feature type="region of interest" description="Disordered" evidence="1">
    <location>
        <begin position="697"/>
        <end position="728"/>
    </location>
</feature>
<feature type="compositionally biased region" description="Basic and acidic residues" evidence="1">
    <location>
        <begin position="345"/>
        <end position="361"/>
    </location>
</feature>
<name>A0A6G1JR39_9PLEO</name>
<gene>
    <name evidence="2" type="ORF">K504DRAFT_187544</name>
</gene>
<feature type="compositionally biased region" description="Polar residues" evidence="1">
    <location>
        <begin position="532"/>
        <end position="544"/>
    </location>
</feature>
<feature type="compositionally biased region" description="Polar residues" evidence="1">
    <location>
        <begin position="581"/>
        <end position="600"/>
    </location>
</feature>
<dbReference type="Proteomes" id="UP000799428">
    <property type="component" value="Unassembled WGS sequence"/>
</dbReference>